<reference evidence="13 14" key="1">
    <citation type="journal article" date="2018" name="Sci. Data">
        <title>The draft genome sequence of cork oak.</title>
        <authorList>
            <person name="Ramos A.M."/>
            <person name="Usie A."/>
            <person name="Barbosa P."/>
            <person name="Barros P.M."/>
            <person name="Capote T."/>
            <person name="Chaves I."/>
            <person name="Simoes F."/>
            <person name="Abreu I."/>
            <person name="Carrasquinho I."/>
            <person name="Faro C."/>
            <person name="Guimaraes J.B."/>
            <person name="Mendonca D."/>
            <person name="Nobrega F."/>
            <person name="Rodrigues L."/>
            <person name="Saibo N.J.M."/>
            <person name="Varela M.C."/>
            <person name="Egas C."/>
            <person name="Matos J."/>
            <person name="Miguel C.M."/>
            <person name="Oliveira M.M."/>
            <person name="Ricardo C.P."/>
            <person name="Goncalves S."/>
        </authorList>
    </citation>
    <scope>NUCLEOTIDE SEQUENCE [LARGE SCALE GENOMIC DNA]</scope>
    <source>
        <strain evidence="14">cv. HL8</strain>
    </source>
</reference>
<evidence type="ECO:0000256" key="11">
    <source>
        <dbReference type="SAM" id="MobiDB-lite"/>
    </source>
</evidence>
<feature type="compositionally biased region" description="Low complexity" evidence="11">
    <location>
        <begin position="236"/>
        <end position="250"/>
    </location>
</feature>
<evidence type="ECO:0000256" key="3">
    <source>
        <dbReference type="ARBA" id="ARBA00022692"/>
    </source>
</evidence>
<gene>
    <name evidence="13" type="primary">TMK1_0</name>
    <name evidence="13" type="ORF">CFP56_030799</name>
</gene>
<evidence type="ECO:0000256" key="6">
    <source>
        <dbReference type="ARBA" id="ARBA00022989"/>
    </source>
</evidence>
<keyword evidence="13" id="KW-0808">Transferase</keyword>
<dbReference type="AlphaFoldDB" id="A0AAW0JM27"/>
<dbReference type="PROSITE" id="PS00107">
    <property type="entry name" value="PROTEIN_KINASE_ATP"/>
    <property type="match status" value="1"/>
</dbReference>
<dbReference type="InterPro" id="IPR017441">
    <property type="entry name" value="Protein_kinase_ATP_BS"/>
</dbReference>
<dbReference type="Proteomes" id="UP000237347">
    <property type="component" value="Unassembled WGS sequence"/>
</dbReference>
<evidence type="ECO:0000256" key="2">
    <source>
        <dbReference type="ARBA" id="ARBA00022614"/>
    </source>
</evidence>
<dbReference type="Gene3D" id="3.80.10.10">
    <property type="entry name" value="Ribonuclease Inhibitor"/>
    <property type="match status" value="2"/>
</dbReference>
<name>A0AAW0JM27_QUESU</name>
<keyword evidence="14" id="KW-1185">Reference proteome</keyword>
<evidence type="ECO:0000259" key="12">
    <source>
        <dbReference type="PROSITE" id="PS50011"/>
    </source>
</evidence>
<dbReference type="GO" id="GO:0005524">
    <property type="term" value="F:ATP binding"/>
    <property type="evidence" value="ECO:0007669"/>
    <property type="project" value="UniProtKB-UniRule"/>
</dbReference>
<accession>A0AAW0JM27</accession>
<evidence type="ECO:0000256" key="1">
    <source>
        <dbReference type="ARBA" id="ARBA00004167"/>
    </source>
</evidence>
<dbReference type="Gene3D" id="3.30.200.20">
    <property type="entry name" value="Phosphorylase Kinase, domain 1"/>
    <property type="match status" value="1"/>
</dbReference>
<dbReference type="InterPro" id="IPR025875">
    <property type="entry name" value="Leu-rich_rpt_4"/>
</dbReference>
<evidence type="ECO:0000256" key="5">
    <source>
        <dbReference type="ARBA" id="ARBA00022737"/>
    </source>
</evidence>
<evidence type="ECO:0000313" key="14">
    <source>
        <dbReference type="Proteomes" id="UP000237347"/>
    </source>
</evidence>
<dbReference type="Gene3D" id="1.10.510.10">
    <property type="entry name" value="Transferase(Phosphotransferase) domain 1"/>
    <property type="match status" value="1"/>
</dbReference>
<keyword evidence="4" id="KW-0732">Signal</keyword>
<dbReference type="PANTHER" id="PTHR47986">
    <property type="entry name" value="OSJNBA0070M12.3 PROTEIN"/>
    <property type="match status" value="1"/>
</dbReference>
<keyword evidence="10" id="KW-0547">Nucleotide-binding</keyword>
<dbReference type="EMBL" id="PKMF04000514">
    <property type="protein sequence ID" value="KAK7827885.1"/>
    <property type="molecule type" value="Genomic_DNA"/>
</dbReference>
<dbReference type="SUPFAM" id="SSF52058">
    <property type="entry name" value="L domain-like"/>
    <property type="match status" value="1"/>
</dbReference>
<dbReference type="SMART" id="SM00369">
    <property type="entry name" value="LRR_TYP"/>
    <property type="match status" value="2"/>
</dbReference>
<feature type="region of interest" description="Disordered" evidence="11">
    <location>
        <begin position="219"/>
        <end position="257"/>
    </location>
</feature>
<evidence type="ECO:0000256" key="9">
    <source>
        <dbReference type="ARBA" id="ARBA00023180"/>
    </source>
</evidence>
<keyword evidence="10" id="KW-0067">ATP-binding</keyword>
<dbReference type="InterPro" id="IPR003591">
    <property type="entry name" value="Leu-rich_rpt_typical-subtyp"/>
</dbReference>
<dbReference type="GO" id="GO:0004672">
    <property type="term" value="F:protein kinase activity"/>
    <property type="evidence" value="ECO:0007669"/>
    <property type="project" value="InterPro"/>
</dbReference>
<evidence type="ECO:0000256" key="7">
    <source>
        <dbReference type="ARBA" id="ARBA00023136"/>
    </source>
</evidence>
<proteinExistence type="predicted"/>
<dbReference type="InterPro" id="IPR032675">
    <property type="entry name" value="LRR_dom_sf"/>
</dbReference>
<dbReference type="InterPro" id="IPR052422">
    <property type="entry name" value="Auxin_Ser/Thr_Kinase"/>
</dbReference>
<dbReference type="FunFam" id="3.80.10.10:FF:000129">
    <property type="entry name" value="Leucine-rich repeat receptor-like kinase"/>
    <property type="match status" value="1"/>
</dbReference>
<dbReference type="InterPro" id="IPR011009">
    <property type="entry name" value="Kinase-like_dom_sf"/>
</dbReference>
<evidence type="ECO:0000313" key="13">
    <source>
        <dbReference type="EMBL" id="KAK7827885.1"/>
    </source>
</evidence>
<evidence type="ECO:0000256" key="4">
    <source>
        <dbReference type="ARBA" id="ARBA00022729"/>
    </source>
</evidence>
<protein>
    <submittedName>
        <fullName evidence="13">Receptor protein kinase tmk1</fullName>
    </submittedName>
</protein>
<evidence type="ECO:0000256" key="8">
    <source>
        <dbReference type="ARBA" id="ARBA00023170"/>
    </source>
</evidence>
<keyword evidence="7" id="KW-0472">Membrane</keyword>
<dbReference type="InterPro" id="IPR000719">
    <property type="entry name" value="Prot_kinase_dom"/>
</dbReference>
<keyword evidence="9" id="KW-0325">Glycoprotein</keyword>
<organism evidence="13 14">
    <name type="scientific">Quercus suber</name>
    <name type="common">Cork oak</name>
    <dbReference type="NCBI Taxonomy" id="58331"/>
    <lineage>
        <taxon>Eukaryota</taxon>
        <taxon>Viridiplantae</taxon>
        <taxon>Streptophyta</taxon>
        <taxon>Embryophyta</taxon>
        <taxon>Tracheophyta</taxon>
        <taxon>Spermatophyta</taxon>
        <taxon>Magnoliopsida</taxon>
        <taxon>eudicotyledons</taxon>
        <taxon>Gunneridae</taxon>
        <taxon>Pentapetalae</taxon>
        <taxon>rosids</taxon>
        <taxon>fabids</taxon>
        <taxon>Fagales</taxon>
        <taxon>Fagaceae</taxon>
        <taxon>Quercus</taxon>
    </lineage>
</organism>
<dbReference type="SUPFAM" id="SSF56112">
    <property type="entry name" value="Protein kinase-like (PK-like)"/>
    <property type="match status" value="1"/>
</dbReference>
<keyword evidence="8 13" id="KW-0675">Receptor</keyword>
<dbReference type="Pfam" id="PF12799">
    <property type="entry name" value="LRR_4"/>
    <property type="match status" value="1"/>
</dbReference>
<keyword evidence="3" id="KW-0812">Transmembrane</keyword>
<feature type="domain" description="Protein kinase" evidence="12">
    <location>
        <begin position="88"/>
        <end position="365"/>
    </location>
</feature>
<dbReference type="PROSITE" id="PS50011">
    <property type="entry name" value="PROTEIN_KINASE_DOM"/>
    <property type="match status" value="1"/>
</dbReference>
<sequence>MAFGDNQFTGLIPASLMSIPSLRNVSLDNNVLQGSYPQFPSSVTNHTLEKAQAPTISSKIEVVENPESRSVRNIEISIEVLKQATNNFNEDNILGRGGFGVVYKGEYHDGTKVAVKRMESAAMGSKGINEFQAEISVLNKGNIITINFAKQQFVGTISPVFAKLPSLRNLYLNDNNLTGSIPDALTNMTSLQVLDVSNNNLTGLIPKFGDSVKLTTTGNPLIGKNTPSSGSGGSNVSGSSGTSPSGNTTVMGSSGTSISPGMIARRVTTKADVYAFGVVLMQLITGRKAVDDTLPDENPHLVTWFCKILNNKERIPMAIDQTIYPDEETMESIYRVAELAGHCTTHRPYQRPNMAHVVNILSPLVKQWKPTCHKLEHKFPTFHGVEDIYGFDQHMSLPLQRWQTM</sequence>
<dbReference type="GO" id="GO:0016020">
    <property type="term" value="C:membrane"/>
    <property type="evidence" value="ECO:0007669"/>
    <property type="project" value="UniProtKB-SubCell"/>
</dbReference>
<comment type="subcellular location">
    <subcellularLocation>
        <location evidence="1">Membrane</location>
        <topology evidence="1">Single-pass membrane protein</topology>
    </subcellularLocation>
</comment>
<keyword evidence="5" id="KW-0677">Repeat</keyword>
<keyword evidence="6" id="KW-1133">Transmembrane helix</keyword>
<comment type="caution">
    <text evidence="13">The sequence shown here is derived from an EMBL/GenBank/DDBJ whole genome shotgun (WGS) entry which is preliminary data.</text>
</comment>
<feature type="binding site" evidence="10">
    <location>
        <position position="116"/>
    </location>
    <ligand>
        <name>ATP</name>
        <dbReference type="ChEBI" id="CHEBI:30616"/>
    </ligand>
</feature>
<keyword evidence="2" id="KW-0433">Leucine-rich repeat</keyword>
<evidence type="ECO:0000256" key="10">
    <source>
        <dbReference type="PROSITE-ProRule" id="PRU10141"/>
    </source>
</evidence>
<keyword evidence="13" id="KW-0418">Kinase</keyword>
<dbReference type="PANTHER" id="PTHR47986:SF10">
    <property type="entry name" value="RECEPTOR-LIKE KINASE TMK4"/>
    <property type="match status" value="1"/>
</dbReference>